<feature type="domain" description="Pirin N-terminal" evidence="4">
    <location>
        <begin position="61"/>
        <end position="167"/>
    </location>
</feature>
<keyword evidence="6" id="KW-1185">Reference proteome</keyword>
<dbReference type="PANTHER" id="PTHR43212:SF3">
    <property type="entry name" value="QUERCETIN 2,3-DIOXYGENASE"/>
    <property type="match status" value="1"/>
</dbReference>
<comment type="similarity">
    <text evidence="1 2">Belongs to the pirin family.</text>
</comment>
<accession>A0A0E9NQW1</accession>
<reference evidence="5 6" key="3">
    <citation type="journal article" date="2015" name="Genome Announc.">
        <title>Draft Genome Sequence of the Archiascomycetous Yeast Saitoella complicata.</title>
        <authorList>
            <person name="Yamauchi K."/>
            <person name="Kondo S."/>
            <person name="Hamamoto M."/>
            <person name="Takahashi Y."/>
            <person name="Ogura Y."/>
            <person name="Hayashi T."/>
            <person name="Nishida H."/>
        </authorList>
    </citation>
    <scope>NUCLEOTIDE SEQUENCE [LARGE SCALE GENOMIC DNA]</scope>
    <source>
        <strain evidence="5 6">NRRL Y-17804</strain>
    </source>
</reference>
<dbReference type="AlphaFoldDB" id="A0A0E9NQW1"/>
<dbReference type="EMBL" id="BACD03000058">
    <property type="protein sequence ID" value="GAO52051.1"/>
    <property type="molecule type" value="Genomic_DNA"/>
</dbReference>
<evidence type="ECO:0000256" key="3">
    <source>
        <dbReference type="SAM" id="SignalP"/>
    </source>
</evidence>
<protein>
    <recommendedName>
        <fullName evidence="4">Pirin N-terminal domain-containing protein</fullName>
    </recommendedName>
</protein>
<evidence type="ECO:0000256" key="1">
    <source>
        <dbReference type="ARBA" id="ARBA00008416"/>
    </source>
</evidence>
<evidence type="ECO:0000313" key="5">
    <source>
        <dbReference type="EMBL" id="GAO52051.1"/>
    </source>
</evidence>
<organism evidence="5 6">
    <name type="scientific">Saitoella complicata (strain BCRC 22490 / CBS 7301 / JCM 7358 / NBRC 10748 / NRRL Y-17804)</name>
    <dbReference type="NCBI Taxonomy" id="698492"/>
    <lineage>
        <taxon>Eukaryota</taxon>
        <taxon>Fungi</taxon>
        <taxon>Dikarya</taxon>
        <taxon>Ascomycota</taxon>
        <taxon>Taphrinomycotina</taxon>
        <taxon>Taphrinomycotina incertae sedis</taxon>
        <taxon>Saitoella</taxon>
    </lineage>
</organism>
<dbReference type="SUPFAM" id="SSF51182">
    <property type="entry name" value="RmlC-like cupins"/>
    <property type="match status" value="1"/>
</dbReference>
<dbReference type="PANTHER" id="PTHR43212">
    <property type="entry name" value="QUERCETIN 2,3-DIOXYGENASE"/>
    <property type="match status" value="1"/>
</dbReference>
<reference evidence="5 6" key="2">
    <citation type="journal article" date="2014" name="J. Gen. Appl. Microbiol.">
        <title>The early diverging ascomycetous budding yeast Saitoella complicata has three histone deacetylases belonging to the Clr6, Hos2, and Rpd3 lineages.</title>
        <authorList>
            <person name="Nishida H."/>
            <person name="Matsumoto T."/>
            <person name="Kondo S."/>
            <person name="Hamamoto M."/>
            <person name="Yoshikawa H."/>
        </authorList>
    </citation>
    <scope>NUCLEOTIDE SEQUENCE [LARGE SCALE GENOMIC DNA]</scope>
    <source>
        <strain evidence="5 6">NRRL Y-17804</strain>
    </source>
</reference>
<dbReference type="InterPro" id="IPR014710">
    <property type="entry name" value="RmlC-like_jellyroll"/>
</dbReference>
<feature type="chain" id="PRO_5002430993" description="Pirin N-terminal domain-containing protein" evidence="3">
    <location>
        <begin position="25"/>
        <end position="309"/>
    </location>
</feature>
<comment type="caution">
    <text evidence="5">The sequence shown here is derived from an EMBL/GenBank/DDBJ whole genome shotgun (WGS) entry which is preliminary data.</text>
</comment>
<evidence type="ECO:0000256" key="2">
    <source>
        <dbReference type="RuleBase" id="RU003457"/>
    </source>
</evidence>
<dbReference type="Pfam" id="PF02678">
    <property type="entry name" value="Pirin"/>
    <property type="match status" value="1"/>
</dbReference>
<dbReference type="Proteomes" id="UP000033140">
    <property type="component" value="Unassembled WGS sequence"/>
</dbReference>
<name>A0A0E9NQW1_SAICN</name>
<feature type="signal peptide" evidence="3">
    <location>
        <begin position="1"/>
        <end position="24"/>
    </location>
</feature>
<dbReference type="InterPro" id="IPR012093">
    <property type="entry name" value="Pirin"/>
</dbReference>
<dbReference type="CDD" id="cd02910">
    <property type="entry name" value="cupin_Yhhw_N"/>
    <property type="match status" value="1"/>
</dbReference>
<dbReference type="Gene3D" id="2.60.120.10">
    <property type="entry name" value="Jelly Rolls"/>
    <property type="match status" value="2"/>
</dbReference>
<proteinExistence type="inferred from homology"/>
<gene>
    <name evidence="5" type="ORF">G7K_6138-t1</name>
</gene>
<evidence type="ECO:0000259" key="4">
    <source>
        <dbReference type="Pfam" id="PF02678"/>
    </source>
</evidence>
<dbReference type="OMA" id="KFEWTVG"/>
<keyword evidence="3" id="KW-0732">Signal</keyword>
<reference evidence="5 6" key="1">
    <citation type="journal article" date="2011" name="J. Gen. Appl. Microbiol.">
        <title>Draft genome sequencing of the enigmatic yeast Saitoella complicata.</title>
        <authorList>
            <person name="Nishida H."/>
            <person name="Hamamoto M."/>
            <person name="Sugiyama J."/>
        </authorList>
    </citation>
    <scope>NUCLEOTIDE SEQUENCE [LARGE SCALE GENOMIC DNA]</scope>
    <source>
        <strain evidence="5 6">NRRL Y-17804</strain>
    </source>
</reference>
<dbReference type="InterPro" id="IPR003829">
    <property type="entry name" value="Pirin_N_dom"/>
</dbReference>
<evidence type="ECO:0000313" key="6">
    <source>
        <dbReference type="Proteomes" id="UP000033140"/>
    </source>
</evidence>
<dbReference type="STRING" id="698492.A0A0E9NQW1"/>
<sequence length="309" mass="34131">MSPSRDNLTIWSLLLALFYSPSTLRSVLRRVPSNLAKTASFSTSSITRMQIIPRRSADRGHADHDWLKSYHTFSFASYFDHAFTGFSSLRVINEDRVHPSTGFGTHSHREYEIFSYIIDGELQHKDSMGNVEILKRGDVQFTSTGTGIAHSEYNINRTHPVHFLQIWAKPSESGLQPSYYTETFSDEAKKAGLVRLIAPSGKTGKGEIPIVQDFYMYASILGPDAVRTHVLQGEEGKERKAYVHVTMRSGYVTPKEGNVDGGAMVRVNGDVVLKEGDGAFIVGKAGEKIELATLGAAGKDAEIVLFDLA</sequence>
<dbReference type="InterPro" id="IPR011051">
    <property type="entry name" value="RmlC_Cupin_sf"/>
</dbReference>